<dbReference type="SMART" id="SM00283">
    <property type="entry name" value="MA"/>
    <property type="match status" value="1"/>
</dbReference>
<evidence type="ECO:0000256" key="1">
    <source>
        <dbReference type="ARBA" id="ARBA00004236"/>
    </source>
</evidence>
<evidence type="ECO:0000256" key="6">
    <source>
        <dbReference type="PROSITE-ProRule" id="PRU00284"/>
    </source>
</evidence>
<sequence>MRNFFKNFTIQKKLYSGFGLVLLLLAIMSTVSYEYLLKVNSSYTHLLRDQSTTLQLIKDLKIAVEGESSSLSRFLLTGDENNLESYNVASTNFSNALTELKNLITDRDDKQIIAGLDLLQDQYTSAGAQMVDAKNRGKEDVFKDILMKQANVLDTFIHTSDRFVKMKQESLNNEAQSTHQEVERIKTWVILLTLATLIVGLVASISISRAISKPIIKLHAMASKIADGDLRDTQIVVKNRDEIGKLVSVFNLMTANLRQLIHEVGSHAEQVAASSEQLNASADQTGQATEYVANISEKLAEGTELQVQTIEDSLILVNKMDDEARNIAIRASRVTESALNASQVASEGGIAVQSAINQMTAVQASIVDVTKTVTALGEKTKEIGTIIALITDIAAQTNLLALNAAIEAARAGENGRGFAVVAGEVRKLAEQTAQSGKQVSEVISAIQAETEYTITKVVHGEKEALAGLHAVNNAGISFTQIEDSIREVNVQIKEVDEYSGEMSIDTQQLVSAFEGISKLTHSAAESTHGVSASAQQQLASVEEITAASKELADLAQQLQESIEKFAV</sequence>
<dbReference type="Pfam" id="PF00672">
    <property type="entry name" value="HAMP"/>
    <property type="match status" value="1"/>
</dbReference>
<dbReference type="InterPro" id="IPR003660">
    <property type="entry name" value="HAMP_dom"/>
</dbReference>
<protein>
    <submittedName>
        <fullName evidence="10">Methyl-accepting chemotaxis protein</fullName>
    </submittedName>
</protein>
<dbReference type="Gene3D" id="1.10.287.950">
    <property type="entry name" value="Methyl-accepting chemotaxis protein"/>
    <property type="match status" value="1"/>
</dbReference>
<dbReference type="GO" id="GO:0007165">
    <property type="term" value="P:signal transduction"/>
    <property type="evidence" value="ECO:0007669"/>
    <property type="project" value="UniProtKB-KW"/>
</dbReference>
<evidence type="ECO:0000256" key="5">
    <source>
        <dbReference type="ARBA" id="ARBA00029447"/>
    </source>
</evidence>
<dbReference type="CDD" id="cd11386">
    <property type="entry name" value="MCP_signal"/>
    <property type="match status" value="1"/>
</dbReference>
<evidence type="ECO:0000259" key="9">
    <source>
        <dbReference type="PROSITE" id="PS50885"/>
    </source>
</evidence>
<reference evidence="10" key="1">
    <citation type="submission" date="2023-03" db="EMBL/GenBank/DDBJ databases">
        <title>Andean soil-derived lignocellulolytic bacterial consortium as a source of novel taxa and putative plastic-active enzymes.</title>
        <authorList>
            <person name="Diaz-Garcia L."/>
            <person name="Chuvochina M."/>
            <person name="Feuerriegel G."/>
            <person name="Bunk B."/>
            <person name="Sproer C."/>
            <person name="Streit W.R."/>
            <person name="Rodriguez L.M."/>
            <person name="Overmann J."/>
            <person name="Jimenez D.J."/>
        </authorList>
    </citation>
    <scope>NUCLEOTIDE SEQUENCE</scope>
    <source>
        <strain evidence="10">MAG 2441</strain>
    </source>
</reference>
<dbReference type="SUPFAM" id="SSF58104">
    <property type="entry name" value="Methyl-accepting chemotaxis protein (MCP) signaling domain"/>
    <property type="match status" value="1"/>
</dbReference>
<evidence type="ECO:0000313" key="10">
    <source>
        <dbReference type="EMBL" id="WEK53526.1"/>
    </source>
</evidence>
<dbReference type="Proteomes" id="UP001178662">
    <property type="component" value="Chromosome"/>
</dbReference>
<feature type="domain" description="HAMP" evidence="9">
    <location>
        <begin position="209"/>
        <end position="262"/>
    </location>
</feature>
<evidence type="ECO:0000313" key="11">
    <source>
        <dbReference type="Proteomes" id="UP001178662"/>
    </source>
</evidence>
<keyword evidence="2" id="KW-1003">Cell membrane</keyword>
<comment type="subcellular location">
    <subcellularLocation>
        <location evidence="1">Cell membrane</location>
    </subcellularLocation>
</comment>
<keyword evidence="11" id="KW-1185">Reference proteome</keyword>
<dbReference type="InterPro" id="IPR004089">
    <property type="entry name" value="MCPsignal_dom"/>
</dbReference>
<evidence type="ECO:0000256" key="4">
    <source>
        <dbReference type="ARBA" id="ARBA00023224"/>
    </source>
</evidence>
<proteinExistence type="inferred from homology"/>
<dbReference type="Pfam" id="PF00015">
    <property type="entry name" value="MCPsignal"/>
    <property type="match status" value="1"/>
</dbReference>
<dbReference type="AlphaFoldDB" id="A0AA95JB15"/>
<keyword evidence="3 7" id="KW-0472">Membrane</keyword>
<dbReference type="Gene3D" id="6.10.340.10">
    <property type="match status" value="1"/>
</dbReference>
<dbReference type="PROSITE" id="PS50885">
    <property type="entry name" value="HAMP"/>
    <property type="match status" value="1"/>
</dbReference>
<dbReference type="PROSITE" id="PS50111">
    <property type="entry name" value="CHEMOTAXIS_TRANSDUC_2"/>
    <property type="match status" value="1"/>
</dbReference>
<dbReference type="Pfam" id="PF12729">
    <property type="entry name" value="4HB_MCP_1"/>
    <property type="match status" value="1"/>
</dbReference>
<dbReference type="EMBL" id="CP119317">
    <property type="protein sequence ID" value="WEK53526.1"/>
    <property type="molecule type" value="Genomic_DNA"/>
</dbReference>
<feature type="transmembrane region" description="Helical" evidence="7">
    <location>
        <begin position="188"/>
        <end position="211"/>
    </location>
</feature>
<name>A0AA95JB15_9BACL</name>
<organism evidence="10 11">
    <name type="scientific">Candidatus Cohnella colombiensis</name>
    <dbReference type="NCBI Taxonomy" id="3121368"/>
    <lineage>
        <taxon>Bacteria</taxon>
        <taxon>Bacillati</taxon>
        <taxon>Bacillota</taxon>
        <taxon>Bacilli</taxon>
        <taxon>Bacillales</taxon>
        <taxon>Paenibacillaceae</taxon>
        <taxon>Cohnella</taxon>
    </lineage>
</organism>
<comment type="similarity">
    <text evidence="5">Belongs to the methyl-accepting chemotaxis (MCP) protein family.</text>
</comment>
<dbReference type="PANTHER" id="PTHR32089:SF112">
    <property type="entry name" value="LYSOZYME-LIKE PROTEIN-RELATED"/>
    <property type="match status" value="1"/>
</dbReference>
<accession>A0AA95JB15</accession>
<keyword evidence="7" id="KW-1133">Transmembrane helix</keyword>
<dbReference type="InterPro" id="IPR024478">
    <property type="entry name" value="HlyB_4HB_MCP"/>
</dbReference>
<evidence type="ECO:0000256" key="3">
    <source>
        <dbReference type="ARBA" id="ARBA00023136"/>
    </source>
</evidence>
<dbReference type="GO" id="GO:0005886">
    <property type="term" value="C:plasma membrane"/>
    <property type="evidence" value="ECO:0007669"/>
    <property type="project" value="UniProtKB-SubCell"/>
</dbReference>
<evidence type="ECO:0000259" key="8">
    <source>
        <dbReference type="PROSITE" id="PS50111"/>
    </source>
</evidence>
<evidence type="ECO:0000256" key="2">
    <source>
        <dbReference type="ARBA" id="ARBA00022475"/>
    </source>
</evidence>
<evidence type="ECO:0000256" key="7">
    <source>
        <dbReference type="SAM" id="Phobius"/>
    </source>
</evidence>
<dbReference type="CDD" id="cd06225">
    <property type="entry name" value="HAMP"/>
    <property type="match status" value="1"/>
</dbReference>
<keyword evidence="7" id="KW-0812">Transmembrane</keyword>
<keyword evidence="4 6" id="KW-0807">Transducer</keyword>
<dbReference type="SMART" id="SM00304">
    <property type="entry name" value="HAMP"/>
    <property type="match status" value="1"/>
</dbReference>
<gene>
    <name evidence="10" type="ORF">P0Y55_13170</name>
</gene>
<feature type="domain" description="Methyl-accepting transducer" evidence="8">
    <location>
        <begin position="281"/>
        <end position="517"/>
    </location>
</feature>
<dbReference type="PANTHER" id="PTHR32089">
    <property type="entry name" value="METHYL-ACCEPTING CHEMOTAXIS PROTEIN MCPB"/>
    <property type="match status" value="1"/>
</dbReference>